<dbReference type="RefSeq" id="WP_126863096.1">
    <property type="nucleotide sequence ID" value="NZ_JAUSTX010000003.1"/>
</dbReference>
<comment type="caution">
    <text evidence="2">The sequence shown here is derived from an EMBL/GenBank/DDBJ whole genome shotgun (WGS) entry which is preliminary data.</text>
</comment>
<name>A0A3S1BCF1_9BACI</name>
<dbReference type="InterPro" id="IPR002539">
    <property type="entry name" value="MaoC-like_dom"/>
</dbReference>
<evidence type="ECO:0000259" key="1">
    <source>
        <dbReference type="Pfam" id="PF01575"/>
    </source>
</evidence>
<dbReference type="Gene3D" id="3.10.129.10">
    <property type="entry name" value="Hotdog Thioesterase"/>
    <property type="match status" value="1"/>
</dbReference>
<gene>
    <name evidence="2" type="ORF">ELQ35_01595</name>
</gene>
<sequence>METKYVSEVYNIPQDKLNQFAEASGGTGKIHIDPEYASQTSFGGTLVHGVLLFALIEKELEFRFPDWHQKGTLKATFVKPVRAGADFVICLEQNQNIEMDVTVICEEKTVVSGKAFIAK</sequence>
<proteinExistence type="predicted"/>
<dbReference type="Pfam" id="PF01575">
    <property type="entry name" value="MaoC_dehydratas"/>
    <property type="match status" value="1"/>
</dbReference>
<dbReference type="OrthoDB" id="9801625at2"/>
<organism evidence="2 3">
    <name type="scientific">Peribacillus cavernae</name>
    <dbReference type="NCBI Taxonomy" id="1674310"/>
    <lineage>
        <taxon>Bacteria</taxon>
        <taxon>Bacillati</taxon>
        <taxon>Bacillota</taxon>
        <taxon>Bacilli</taxon>
        <taxon>Bacillales</taxon>
        <taxon>Bacillaceae</taxon>
        <taxon>Peribacillus</taxon>
    </lineage>
</organism>
<keyword evidence="3" id="KW-1185">Reference proteome</keyword>
<dbReference type="SUPFAM" id="SSF54637">
    <property type="entry name" value="Thioesterase/thiol ester dehydrase-isomerase"/>
    <property type="match status" value="1"/>
</dbReference>
<reference evidence="2 3" key="1">
    <citation type="submission" date="2018-12" db="EMBL/GenBank/DDBJ databases">
        <title>Bacillus chawlae sp. nov., Bacillus glennii sp. nov., and Bacillus saganii sp. nov. Isolated from the Vehicle Assembly Building at Kennedy Space Center where the Viking Spacecraft were Assembled.</title>
        <authorList>
            <person name="Seuylemezian A."/>
            <person name="Vaishampayan P."/>
        </authorList>
    </citation>
    <scope>NUCLEOTIDE SEQUENCE [LARGE SCALE GENOMIC DNA]</scope>
    <source>
        <strain evidence="2 3">L5</strain>
    </source>
</reference>
<dbReference type="EMBL" id="RYZZ01000001">
    <property type="protein sequence ID" value="RUQ32805.1"/>
    <property type="molecule type" value="Genomic_DNA"/>
</dbReference>
<dbReference type="CDD" id="cd03441">
    <property type="entry name" value="R_hydratase_like"/>
    <property type="match status" value="1"/>
</dbReference>
<dbReference type="Proteomes" id="UP000267430">
    <property type="component" value="Unassembled WGS sequence"/>
</dbReference>
<accession>A0A3S1BCF1</accession>
<dbReference type="InterPro" id="IPR029069">
    <property type="entry name" value="HotDog_dom_sf"/>
</dbReference>
<evidence type="ECO:0000313" key="3">
    <source>
        <dbReference type="Proteomes" id="UP000267430"/>
    </source>
</evidence>
<dbReference type="AlphaFoldDB" id="A0A3S1BCF1"/>
<evidence type="ECO:0000313" key="2">
    <source>
        <dbReference type="EMBL" id="RUQ32805.1"/>
    </source>
</evidence>
<feature type="domain" description="MaoC-like" evidence="1">
    <location>
        <begin position="10"/>
        <end position="110"/>
    </location>
</feature>
<protein>
    <recommendedName>
        <fullName evidence="1">MaoC-like domain-containing protein</fullName>
    </recommendedName>
</protein>